<gene>
    <name evidence="10" type="ORF">SS50377_12162</name>
    <name evidence="11" type="ORF">SS50377_26370</name>
</gene>
<dbReference type="EMBL" id="AUWU02000006">
    <property type="protein sequence ID" value="KAH0572161.1"/>
    <property type="molecule type" value="Genomic_DNA"/>
</dbReference>
<dbReference type="GO" id="GO:0005524">
    <property type="term" value="F:ATP binding"/>
    <property type="evidence" value="ECO:0007669"/>
    <property type="project" value="UniProtKB-KW"/>
</dbReference>
<comment type="catalytic activity">
    <reaction evidence="8">
        <text>L-seryl-[protein] + ATP = O-phospho-L-seryl-[protein] + ADP + H(+)</text>
        <dbReference type="Rhea" id="RHEA:17989"/>
        <dbReference type="Rhea" id="RHEA-COMP:9863"/>
        <dbReference type="Rhea" id="RHEA-COMP:11604"/>
        <dbReference type="ChEBI" id="CHEBI:15378"/>
        <dbReference type="ChEBI" id="CHEBI:29999"/>
        <dbReference type="ChEBI" id="CHEBI:30616"/>
        <dbReference type="ChEBI" id="CHEBI:83421"/>
        <dbReference type="ChEBI" id="CHEBI:456216"/>
        <dbReference type="EC" id="2.7.11.1"/>
    </reaction>
</comment>
<dbReference type="SMART" id="SM00219">
    <property type="entry name" value="TyrKc"/>
    <property type="match status" value="1"/>
</dbReference>
<dbReference type="Pfam" id="PF00069">
    <property type="entry name" value="Pkinase"/>
    <property type="match status" value="1"/>
</dbReference>
<evidence type="ECO:0000256" key="7">
    <source>
        <dbReference type="ARBA" id="ARBA00047899"/>
    </source>
</evidence>
<dbReference type="AlphaFoldDB" id="V6LU45"/>
<dbReference type="InterPro" id="IPR011009">
    <property type="entry name" value="Kinase-like_dom_sf"/>
</dbReference>
<evidence type="ECO:0000256" key="6">
    <source>
        <dbReference type="ARBA" id="ARBA00022840"/>
    </source>
</evidence>
<reference evidence="11" key="2">
    <citation type="submission" date="2020-12" db="EMBL/GenBank/DDBJ databases">
        <title>New Spironucleus salmonicida genome in near-complete chromosomes.</title>
        <authorList>
            <person name="Xu F."/>
            <person name="Kurt Z."/>
            <person name="Jimenez-Gonzalez A."/>
            <person name="Astvaldsson A."/>
            <person name="Andersson J.O."/>
            <person name="Svard S.G."/>
        </authorList>
    </citation>
    <scope>NUCLEOTIDE SEQUENCE</scope>
    <source>
        <strain evidence="11">ATCC 50377</strain>
    </source>
</reference>
<keyword evidence="5 10" id="KW-0418">Kinase</keyword>
<dbReference type="Gene3D" id="3.30.200.20">
    <property type="entry name" value="Phosphorylase Kinase, domain 1"/>
    <property type="match status" value="1"/>
</dbReference>
<dbReference type="InterPro" id="IPR000719">
    <property type="entry name" value="Prot_kinase_dom"/>
</dbReference>
<dbReference type="PROSITE" id="PS50011">
    <property type="entry name" value="PROTEIN_KINASE_DOM"/>
    <property type="match status" value="1"/>
</dbReference>
<evidence type="ECO:0000256" key="1">
    <source>
        <dbReference type="ARBA" id="ARBA00012513"/>
    </source>
</evidence>
<organism evidence="10">
    <name type="scientific">Spironucleus salmonicida</name>
    <dbReference type="NCBI Taxonomy" id="348837"/>
    <lineage>
        <taxon>Eukaryota</taxon>
        <taxon>Metamonada</taxon>
        <taxon>Diplomonadida</taxon>
        <taxon>Hexamitidae</taxon>
        <taxon>Hexamitinae</taxon>
        <taxon>Spironucleus</taxon>
    </lineage>
</organism>
<proteinExistence type="predicted"/>
<evidence type="ECO:0000313" key="10">
    <source>
        <dbReference type="EMBL" id="EST47763.1"/>
    </source>
</evidence>
<dbReference type="SUPFAM" id="SSF56112">
    <property type="entry name" value="Protein kinase-like (PK-like)"/>
    <property type="match status" value="1"/>
</dbReference>
<accession>V6LU45</accession>
<dbReference type="EMBL" id="KI546035">
    <property type="protein sequence ID" value="EST47763.1"/>
    <property type="molecule type" value="Genomic_DNA"/>
</dbReference>
<keyword evidence="6" id="KW-0067">ATP-binding</keyword>
<evidence type="ECO:0000313" key="12">
    <source>
        <dbReference type="Proteomes" id="UP000018208"/>
    </source>
</evidence>
<evidence type="ECO:0000313" key="11">
    <source>
        <dbReference type="EMBL" id="KAH0572161.1"/>
    </source>
</evidence>
<dbReference type="InterPro" id="IPR050660">
    <property type="entry name" value="NEK_Ser/Thr_kinase"/>
</dbReference>
<feature type="domain" description="Protein kinase" evidence="9">
    <location>
        <begin position="16"/>
        <end position="289"/>
    </location>
</feature>
<comment type="catalytic activity">
    <reaction evidence="7">
        <text>L-threonyl-[protein] + ATP = O-phospho-L-threonyl-[protein] + ADP + H(+)</text>
        <dbReference type="Rhea" id="RHEA:46608"/>
        <dbReference type="Rhea" id="RHEA-COMP:11060"/>
        <dbReference type="Rhea" id="RHEA-COMP:11605"/>
        <dbReference type="ChEBI" id="CHEBI:15378"/>
        <dbReference type="ChEBI" id="CHEBI:30013"/>
        <dbReference type="ChEBI" id="CHEBI:30616"/>
        <dbReference type="ChEBI" id="CHEBI:61977"/>
        <dbReference type="ChEBI" id="CHEBI:456216"/>
        <dbReference type="EC" id="2.7.11.1"/>
    </reaction>
</comment>
<keyword evidence="12" id="KW-1185">Reference proteome</keyword>
<name>V6LU45_9EUKA</name>
<dbReference type="OrthoDB" id="10253267at2759"/>
<evidence type="ECO:0000256" key="3">
    <source>
        <dbReference type="ARBA" id="ARBA00022679"/>
    </source>
</evidence>
<dbReference type="GO" id="GO:0004674">
    <property type="term" value="F:protein serine/threonine kinase activity"/>
    <property type="evidence" value="ECO:0007669"/>
    <property type="project" value="UniProtKB-KW"/>
</dbReference>
<dbReference type="GO" id="GO:0004713">
    <property type="term" value="F:protein tyrosine kinase activity"/>
    <property type="evidence" value="ECO:0007669"/>
    <property type="project" value="InterPro"/>
</dbReference>
<evidence type="ECO:0000256" key="5">
    <source>
        <dbReference type="ARBA" id="ARBA00022777"/>
    </source>
</evidence>
<keyword evidence="4" id="KW-0547">Nucleotide-binding</keyword>
<sequence length="390" mass="44624">MQQGTVIISPVTQNQYQILETIGTGTYATCYAAINLKTNLPLCLKQIHYSSLEPANQQLSAREAQLHATLVHPSIVTFQEAFFITHNEETSLLILIELCACSLEEHIQLRKCHSNLTFPILTLLYIFQDIISSLSYLHSKKIIHRDVASKNLLCIFAENDVYGEQIEKVKLCDFGVSNQGNQLLKTQIGTPQTMAPEIFDNLSYSNKCDIWSCGCVFYEILTLKPLFENMNMVQIIQQLDNFKLTFDPILESQYQNFEFLSFVFELVTSMLQLDQNLRPEAKEVEIQILNAIQRFSKVEKSVEKVYLDFDGDKFFKTEEPTFSPQIKPVEMKNKSPILTEKIPSKLGKLDSKTMSLQQIKQKWKSEGQKGGQVEILSGLTPELEEQMNRQ</sequence>
<dbReference type="Gene3D" id="1.10.510.10">
    <property type="entry name" value="Transferase(Phosphotransferase) domain 1"/>
    <property type="match status" value="1"/>
</dbReference>
<evidence type="ECO:0000256" key="4">
    <source>
        <dbReference type="ARBA" id="ARBA00022741"/>
    </source>
</evidence>
<dbReference type="EC" id="2.7.11.1" evidence="1"/>
<dbReference type="Proteomes" id="UP000018208">
    <property type="component" value="Unassembled WGS sequence"/>
</dbReference>
<evidence type="ECO:0000256" key="8">
    <source>
        <dbReference type="ARBA" id="ARBA00048679"/>
    </source>
</evidence>
<protein>
    <recommendedName>
        <fullName evidence="1">non-specific serine/threonine protein kinase</fullName>
        <ecNumber evidence="1">2.7.11.1</ecNumber>
    </recommendedName>
</protein>
<dbReference type="VEuPathDB" id="GiardiaDB:SS50377_26370"/>
<keyword evidence="2" id="KW-0723">Serine/threonine-protein kinase</keyword>
<dbReference type="PANTHER" id="PTHR43671:SF98">
    <property type="entry name" value="SERINE_THREONINE-PROTEIN KINASE NEK11"/>
    <property type="match status" value="1"/>
</dbReference>
<dbReference type="InterPro" id="IPR020635">
    <property type="entry name" value="Tyr_kinase_cat_dom"/>
</dbReference>
<dbReference type="PANTHER" id="PTHR43671">
    <property type="entry name" value="SERINE/THREONINE-PROTEIN KINASE NEK"/>
    <property type="match status" value="1"/>
</dbReference>
<evidence type="ECO:0000259" key="9">
    <source>
        <dbReference type="PROSITE" id="PS50011"/>
    </source>
</evidence>
<evidence type="ECO:0000256" key="2">
    <source>
        <dbReference type="ARBA" id="ARBA00022527"/>
    </source>
</evidence>
<keyword evidence="3" id="KW-0808">Transferase</keyword>
<reference evidence="10 11" key="1">
    <citation type="journal article" date="2014" name="PLoS Genet.">
        <title>The Genome of Spironucleus salmonicida Highlights a Fish Pathogen Adapted to Fluctuating Environments.</title>
        <authorList>
            <person name="Xu F."/>
            <person name="Jerlstrom-Hultqvist J."/>
            <person name="Einarsson E."/>
            <person name="Astvaldsson A."/>
            <person name="Svard S.G."/>
            <person name="Andersson J.O."/>
        </authorList>
    </citation>
    <scope>NUCLEOTIDE SEQUENCE</scope>
    <source>
        <strain evidence="11">ATCC 50377</strain>
    </source>
</reference>